<evidence type="ECO:0000313" key="3">
    <source>
        <dbReference type="Proteomes" id="UP000023067"/>
    </source>
</evidence>
<dbReference type="EMBL" id="JDYK01000009">
    <property type="protein sequence ID" value="EWS81091.1"/>
    <property type="molecule type" value="Genomic_DNA"/>
</dbReference>
<feature type="transmembrane region" description="Helical" evidence="1">
    <location>
        <begin position="35"/>
        <end position="56"/>
    </location>
</feature>
<keyword evidence="1" id="KW-1133">Transmembrane helix</keyword>
<comment type="caution">
    <text evidence="2">The sequence shown here is derived from an EMBL/GenBank/DDBJ whole genome shotgun (WGS) entry which is preliminary data.</text>
</comment>
<proteinExistence type="predicted"/>
<evidence type="ECO:0000256" key="1">
    <source>
        <dbReference type="SAM" id="Phobius"/>
    </source>
</evidence>
<keyword evidence="1" id="KW-0812">Transmembrane</keyword>
<dbReference type="HOGENOM" id="CLU_205775_0_0_11"/>
<dbReference type="Proteomes" id="UP000023067">
    <property type="component" value="Unassembled WGS sequence"/>
</dbReference>
<evidence type="ECO:0000313" key="2">
    <source>
        <dbReference type="EMBL" id="EWS81091.1"/>
    </source>
</evidence>
<sequence>MNGDGFVGLFLLVWISIAILSGGLAQSRGRSGWRWFLATLLAGPLACAVLVVWPMVPSRNARGR</sequence>
<dbReference type="STRING" id="396014.BF93_18125"/>
<name>Z9JTH2_9MICO</name>
<gene>
    <name evidence="2" type="ORF">BF93_18125</name>
</gene>
<accession>Z9JTH2</accession>
<reference evidence="2 3" key="1">
    <citation type="submission" date="2014-02" db="EMBL/GenBank/DDBJ databases">
        <title>Genome sequence of Brachybacterium phenoliresistens strain W13A50.</title>
        <authorList>
            <person name="Wang X."/>
        </authorList>
    </citation>
    <scope>NUCLEOTIDE SEQUENCE [LARGE SCALE GENOMIC DNA]</scope>
    <source>
        <strain evidence="2 3">W13A50</strain>
    </source>
</reference>
<dbReference type="AlphaFoldDB" id="Z9JTH2"/>
<keyword evidence="3" id="KW-1185">Reference proteome</keyword>
<organism evidence="2 3">
    <name type="scientific">Brachybacterium phenoliresistens</name>
    <dbReference type="NCBI Taxonomy" id="396014"/>
    <lineage>
        <taxon>Bacteria</taxon>
        <taxon>Bacillati</taxon>
        <taxon>Actinomycetota</taxon>
        <taxon>Actinomycetes</taxon>
        <taxon>Micrococcales</taxon>
        <taxon>Dermabacteraceae</taxon>
        <taxon>Brachybacterium</taxon>
    </lineage>
</organism>
<protein>
    <submittedName>
        <fullName evidence="2">Uncharacterized protein</fullName>
    </submittedName>
</protein>
<keyword evidence="1" id="KW-0472">Membrane</keyword>